<dbReference type="SMART" id="SM00382">
    <property type="entry name" value="AAA"/>
    <property type="match status" value="2"/>
</dbReference>
<dbReference type="GO" id="GO:0005886">
    <property type="term" value="C:plasma membrane"/>
    <property type="evidence" value="ECO:0007669"/>
    <property type="project" value="UniProtKB-SubCell"/>
</dbReference>
<evidence type="ECO:0000313" key="11">
    <source>
        <dbReference type="EMBL" id="TBN39929.1"/>
    </source>
</evidence>
<reference evidence="11 12" key="1">
    <citation type="submission" date="2019-02" db="EMBL/GenBank/DDBJ databases">
        <title>Paracoccus subflavus sp. nov., isolated from marine sediment of the Pacific Ocean.</title>
        <authorList>
            <person name="Zhang G."/>
        </authorList>
    </citation>
    <scope>NUCLEOTIDE SEQUENCE [LARGE SCALE GENOMIC DNA]</scope>
    <source>
        <strain evidence="11 12">GY0581</strain>
    </source>
</reference>
<dbReference type="CDD" id="cd03216">
    <property type="entry name" value="ABC_Carb_Monos_I"/>
    <property type="match status" value="1"/>
</dbReference>
<dbReference type="InterPro" id="IPR050107">
    <property type="entry name" value="ABC_carbohydrate_import_ATPase"/>
</dbReference>
<evidence type="ECO:0000259" key="10">
    <source>
        <dbReference type="PROSITE" id="PS50893"/>
    </source>
</evidence>
<evidence type="ECO:0000256" key="5">
    <source>
        <dbReference type="ARBA" id="ARBA00022737"/>
    </source>
</evidence>
<dbReference type="EMBL" id="SISK01000006">
    <property type="protein sequence ID" value="TBN39929.1"/>
    <property type="molecule type" value="Genomic_DNA"/>
</dbReference>
<dbReference type="InterPro" id="IPR027417">
    <property type="entry name" value="P-loop_NTPase"/>
</dbReference>
<dbReference type="PANTHER" id="PTHR43790:SF9">
    <property type="entry name" value="GALACTOFURANOSE TRANSPORTER ATP-BINDING PROTEIN YTFR"/>
    <property type="match status" value="1"/>
</dbReference>
<dbReference type="PANTHER" id="PTHR43790">
    <property type="entry name" value="CARBOHYDRATE TRANSPORT ATP-BINDING PROTEIN MG119-RELATED"/>
    <property type="match status" value="1"/>
</dbReference>
<evidence type="ECO:0000256" key="4">
    <source>
        <dbReference type="ARBA" id="ARBA00022597"/>
    </source>
</evidence>
<keyword evidence="12" id="KW-1185">Reference proteome</keyword>
<keyword evidence="4" id="KW-0762">Sugar transport</keyword>
<feature type="domain" description="ABC transporter" evidence="10">
    <location>
        <begin position="8"/>
        <end position="244"/>
    </location>
</feature>
<evidence type="ECO:0000256" key="9">
    <source>
        <dbReference type="ARBA" id="ARBA00023136"/>
    </source>
</evidence>
<dbReference type="InterPro" id="IPR003593">
    <property type="entry name" value="AAA+_ATPase"/>
</dbReference>
<dbReference type="FunFam" id="3.40.50.300:FF:000127">
    <property type="entry name" value="Ribose import ATP-binding protein RbsA"/>
    <property type="match status" value="1"/>
</dbReference>
<evidence type="ECO:0000256" key="8">
    <source>
        <dbReference type="ARBA" id="ARBA00022967"/>
    </source>
</evidence>
<evidence type="ECO:0000256" key="2">
    <source>
        <dbReference type="ARBA" id="ARBA00022448"/>
    </source>
</evidence>
<dbReference type="AlphaFoldDB" id="A0A4Q9G0Y4"/>
<keyword evidence="2" id="KW-0813">Transport</keyword>
<gene>
    <name evidence="11" type="ORF">EYE42_09745</name>
</gene>
<sequence length="510" mass="55619">MSDEHPILEMRDIEKSFGAISVLKKVDFTLQRGEVHALMGGNGAGKSTLMKILTGVYSMDAGTIAVEGQPIRLHDANDAKRAGIAMIYQEFSLIPTLTVGQNILLNHEPRAGSLFLNDRAANRLARSILEDLGEDLNPNTLVSDLSAGMMQMVEIAKALSQKAKILVMDEPTASLSEHETETLFKIIRKLKAAGISIVYISHRMAEIFELCDRVTVMRDGQIRMTEPCANLTIPQLVETMLGASSASEFTWHDRHKEFHGEPLVKVRGLAMPPRVVDVSFDIHPGEIVGLAGLMGSGRTEIAEAIFGRRTPAAGEILIDGKPVSDQKHAIDSGIAMVPEDRRRMGLVLDHSVQSNMMAPNLDRFSNGIFVSDTNASGVIERLIGRFGIKTSSPAKAARLLSGGNQQKIVISKWLIRNPRLLILDEPTIGVDIGAKGEITAQIRELADAGTAILLISSELEELLAVSDRMLILHEGRIVQNIQRRDITSEEELHHAVQGHLIAQADPVHAA</sequence>
<keyword evidence="8" id="KW-1278">Translocase</keyword>
<evidence type="ECO:0000256" key="6">
    <source>
        <dbReference type="ARBA" id="ARBA00022741"/>
    </source>
</evidence>
<organism evidence="11 12">
    <name type="scientific">Paracoccus subflavus</name>
    <dbReference type="NCBI Taxonomy" id="2528244"/>
    <lineage>
        <taxon>Bacteria</taxon>
        <taxon>Pseudomonadati</taxon>
        <taxon>Pseudomonadota</taxon>
        <taxon>Alphaproteobacteria</taxon>
        <taxon>Rhodobacterales</taxon>
        <taxon>Paracoccaceae</taxon>
        <taxon>Paracoccus</taxon>
    </lineage>
</organism>
<keyword evidence="9" id="KW-0472">Membrane</keyword>
<keyword evidence="6" id="KW-0547">Nucleotide-binding</keyword>
<comment type="caution">
    <text evidence="11">The sequence shown here is derived from an EMBL/GenBank/DDBJ whole genome shotgun (WGS) entry which is preliminary data.</text>
</comment>
<accession>A0A4Q9G0Y4</accession>
<keyword evidence="3" id="KW-1003">Cell membrane</keyword>
<evidence type="ECO:0000256" key="3">
    <source>
        <dbReference type="ARBA" id="ARBA00022475"/>
    </source>
</evidence>
<dbReference type="SUPFAM" id="SSF52540">
    <property type="entry name" value="P-loop containing nucleoside triphosphate hydrolases"/>
    <property type="match status" value="2"/>
</dbReference>
<evidence type="ECO:0000313" key="12">
    <source>
        <dbReference type="Proteomes" id="UP000293520"/>
    </source>
</evidence>
<dbReference type="OrthoDB" id="9805029at2"/>
<name>A0A4Q9G0Y4_9RHOB</name>
<dbReference type="Proteomes" id="UP000293520">
    <property type="component" value="Unassembled WGS sequence"/>
</dbReference>
<keyword evidence="7 11" id="KW-0067">ATP-binding</keyword>
<dbReference type="PROSITE" id="PS00211">
    <property type="entry name" value="ABC_TRANSPORTER_1"/>
    <property type="match status" value="2"/>
</dbReference>
<dbReference type="GO" id="GO:0016887">
    <property type="term" value="F:ATP hydrolysis activity"/>
    <property type="evidence" value="ECO:0007669"/>
    <property type="project" value="InterPro"/>
</dbReference>
<dbReference type="Gene3D" id="3.40.50.300">
    <property type="entry name" value="P-loop containing nucleotide triphosphate hydrolases"/>
    <property type="match status" value="2"/>
</dbReference>
<dbReference type="CDD" id="cd03215">
    <property type="entry name" value="ABC_Carb_Monos_II"/>
    <property type="match status" value="1"/>
</dbReference>
<protein>
    <submittedName>
        <fullName evidence="11">Sugar ABC transporter ATP-binding protein</fullName>
    </submittedName>
</protein>
<evidence type="ECO:0000256" key="7">
    <source>
        <dbReference type="ARBA" id="ARBA00022840"/>
    </source>
</evidence>
<dbReference type="Pfam" id="PF00005">
    <property type="entry name" value="ABC_tran"/>
    <property type="match status" value="2"/>
</dbReference>
<dbReference type="PROSITE" id="PS50893">
    <property type="entry name" value="ABC_TRANSPORTER_2"/>
    <property type="match status" value="2"/>
</dbReference>
<evidence type="ECO:0000256" key="1">
    <source>
        <dbReference type="ARBA" id="ARBA00004202"/>
    </source>
</evidence>
<dbReference type="GO" id="GO:0005524">
    <property type="term" value="F:ATP binding"/>
    <property type="evidence" value="ECO:0007669"/>
    <property type="project" value="UniProtKB-KW"/>
</dbReference>
<dbReference type="InterPro" id="IPR003439">
    <property type="entry name" value="ABC_transporter-like_ATP-bd"/>
</dbReference>
<dbReference type="RefSeq" id="WP_130991131.1">
    <property type="nucleotide sequence ID" value="NZ_SISK01000006.1"/>
</dbReference>
<dbReference type="InterPro" id="IPR017871">
    <property type="entry name" value="ABC_transporter-like_CS"/>
</dbReference>
<proteinExistence type="predicted"/>
<feature type="domain" description="ABC transporter" evidence="10">
    <location>
        <begin position="258"/>
        <end position="499"/>
    </location>
</feature>
<comment type="subcellular location">
    <subcellularLocation>
        <location evidence="1">Cell membrane</location>
        <topology evidence="1">Peripheral membrane protein</topology>
    </subcellularLocation>
</comment>
<keyword evidence="5" id="KW-0677">Repeat</keyword>